<dbReference type="PANTHER" id="PTHR18964">
    <property type="entry name" value="ROK (REPRESSOR, ORF, KINASE) FAMILY"/>
    <property type="match status" value="1"/>
</dbReference>
<dbReference type="Pfam" id="PF01047">
    <property type="entry name" value="MarR"/>
    <property type="match status" value="1"/>
</dbReference>
<dbReference type="InterPro" id="IPR000835">
    <property type="entry name" value="HTH_MarR-typ"/>
</dbReference>
<keyword evidence="4" id="KW-1185">Reference proteome</keyword>
<dbReference type="InterPro" id="IPR036388">
    <property type="entry name" value="WH-like_DNA-bd_sf"/>
</dbReference>
<organism evidence="3 4">
    <name type="scientific">Photobacterium pectinilyticum</name>
    <dbReference type="NCBI Taxonomy" id="2906793"/>
    <lineage>
        <taxon>Bacteria</taxon>
        <taxon>Pseudomonadati</taxon>
        <taxon>Pseudomonadota</taxon>
        <taxon>Gammaproteobacteria</taxon>
        <taxon>Vibrionales</taxon>
        <taxon>Vibrionaceae</taxon>
        <taxon>Photobacterium</taxon>
    </lineage>
</organism>
<dbReference type="InterPro" id="IPR036390">
    <property type="entry name" value="WH_DNA-bd_sf"/>
</dbReference>
<evidence type="ECO:0000256" key="1">
    <source>
        <dbReference type="ARBA" id="ARBA00006479"/>
    </source>
</evidence>
<comment type="caution">
    <text evidence="3">The sequence shown here is derived from an EMBL/GenBank/DDBJ whole genome shotgun (WGS) entry which is preliminary data.</text>
</comment>
<gene>
    <name evidence="3" type="ORF">NHN17_08555</name>
</gene>
<dbReference type="InterPro" id="IPR043129">
    <property type="entry name" value="ATPase_NBD"/>
</dbReference>
<dbReference type="Gene3D" id="1.10.10.10">
    <property type="entry name" value="Winged helix-like DNA-binding domain superfamily/Winged helix DNA-binding domain"/>
    <property type="match status" value="1"/>
</dbReference>
<evidence type="ECO:0000313" key="4">
    <source>
        <dbReference type="Proteomes" id="UP001524460"/>
    </source>
</evidence>
<evidence type="ECO:0000313" key="3">
    <source>
        <dbReference type="EMBL" id="MCQ1058108.1"/>
    </source>
</evidence>
<accession>A0ABT1N041</accession>
<sequence length="398" mass="44623">MPTHLKELTTEQGISPKHIRQFNRRQILKLLYHYKGLSKSELAKLTQLSIPAVTNILASLLQDNWIEQHHVINATRGNHKGIFRVSKNQHDTVCVYISPKQLRAIVADNEIRPISNLFVHSISPDTPEAMLESIIAIIVAARQAAGQRPYRLALACHGQVDTKSGASLQMSQAPWSGSVEFKYLLEQRLNVDVLIDNDCVMIALAEKWQGSNLENDYCILNIDYGIGSSFLIGNDIYRGKHFGSGQIGHTTISLNGEMCGCGRRGCLETLASLKAIEQSYNNMSQQQAVSFDTILKRYHAGDSLAERIMQQAAKAIGQTLYNFLVTLDINQIILYGSTCQFGEKWLETITSQTLTNPFESDSSLSREQTQIRFGMLTDEQLLLGICYLWVEKELDSLM</sequence>
<evidence type="ECO:0000259" key="2">
    <source>
        <dbReference type="Pfam" id="PF01047"/>
    </source>
</evidence>
<dbReference type="SUPFAM" id="SSF46785">
    <property type="entry name" value="Winged helix' DNA-binding domain"/>
    <property type="match status" value="1"/>
</dbReference>
<dbReference type="InterPro" id="IPR011991">
    <property type="entry name" value="ArsR-like_HTH"/>
</dbReference>
<dbReference type="EMBL" id="JANEYT010000014">
    <property type="protein sequence ID" value="MCQ1058108.1"/>
    <property type="molecule type" value="Genomic_DNA"/>
</dbReference>
<name>A0ABT1N041_9GAMM</name>
<dbReference type="RefSeq" id="WP_255041882.1">
    <property type="nucleotide sequence ID" value="NZ_JANEYT010000014.1"/>
</dbReference>
<dbReference type="Pfam" id="PF00480">
    <property type="entry name" value="ROK"/>
    <property type="match status" value="1"/>
</dbReference>
<proteinExistence type="inferred from homology"/>
<dbReference type="PANTHER" id="PTHR18964:SF149">
    <property type="entry name" value="BIFUNCTIONAL UDP-N-ACETYLGLUCOSAMINE 2-EPIMERASE_N-ACETYLMANNOSAMINE KINASE"/>
    <property type="match status" value="1"/>
</dbReference>
<comment type="similarity">
    <text evidence="1">Belongs to the ROK (NagC/XylR) family.</text>
</comment>
<dbReference type="Proteomes" id="UP001524460">
    <property type="component" value="Unassembled WGS sequence"/>
</dbReference>
<reference evidence="3 4" key="1">
    <citation type="submission" date="2022-07" db="EMBL/GenBank/DDBJ databases">
        <title>Photobacterium pectinilyticum sp. nov., a marine bacterium isolated from surface seawater of Qingdao offshore.</title>
        <authorList>
            <person name="Wang X."/>
        </authorList>
    </citation>
    <scope>NUCLEOTIDE SEQUENCE [LARGE SCALE GENOMIC DNA]</scope>
    <source>
        <strain evidence="3 4">ZSDE20</strain>
    </source>
</reference>
<dbReference type="Gene3D" id="3.30.420.40">
    <property type="match status" value="2"/>
</dbReference>
<dbReference type="InterPro" id="IPR000600">
    <property type="entry name" value="ROK"/>
</dbReference>
<protein>
    <submittedName>
        <fullName evidence="3">ROK family transcriptional regulator</fullName>
    </submittedName>
</protein>
<feature type="domain" description="HTH marR-type" evidence="2">
    <location>
        <begin position="27"/>
        <end position="67"/>
    </location>
</feature>
<dbReference type="SUPFAM" id="SSF53067">
    <property type="entry name" value="Actin-like ATPase domain"/>
    <property type="match status" value="1"/>
</dbReference>
<dbReference type="CDD" id="cd00090">
    <property type="entry name" value="HTH_ARSR"/>
    <property type="match status" value="1"/>
</dbReference>